<comment type="catalytic activity">
    <reaction evidence="12">
        <text>O-phospho-L-threonyl-[protein] + H2O = L-threonyl-[protein] + phosphate</text>
        <dbReference type="Rhea" id="RHEA:47004"/>
        <dbReference type="Rhea" id="RHEA-COMP:11060"/>
        <dbReference type="Rhea" id="RHEA-COMP:11605"/>
        <dbReference type="ChEBI" id="CHEBI:15377"/>
        <dbReference type="ChEBI" id="CHEBI:30013"/>
        <dbReference type="ChEBI" id="CHEBI:43474"/>
        <dbReference type="ChEBI" id="CHEBI:61977"/>
        <dbReference type="EC" id="3.1.3.16"/>
    </reaction>
</comment>
<dbReference type="GO" id="GO:0005737">
    <property type="term" value="C:cytoplasm"/>
    <property type="evidence" value="ECO:0007669"/>
    <property type="project" value="UniProtKB-SubCell"/>
</dbReference>
<comment type="subcellular location">
    <subcellularLocation>
        <location evidence="2">Cytoplasm</location>
    </subcellularLocation>
    <subcellularLocation>
        <location evidence="1">Nucleus</location>
    </subcellularLocation>
</comment>
<feature type="non-terminal residue" evidence="19">
    <location>
        <position position="1"/>
    </location>
</feature>
<evidence type="ECO:0000256" key="7">
    <source>
        <dbReference type="ARBA" id="ARBA00022490"/>
    </source>
</evidence>
<dbReference type="GO" id="GO:0017017">
    <property type="term" value="F:MAP kinase tyrosine/serine/threonine phosphatase activity"/>
    <property type="evidence" value="ECO:0007669"/>
    <property type="project" value="InterPro"/>
</dbReference>
<dbReference type="Pfam" id="PF00782">
    <property type="entry name" value="DSPc"/>
    <property type="match status" value="1"/>
</dbReference>
<feature type="region of interest" description="Disordered" evidence="15">
    <location>
        <begin position="401"/>
        <end position="451"/>
    </location>
</feature>
<feature type="region of interest" description="Disordered" evidence="15">
    <location>
        <begin position="483"/>
        <end position="545"/>
    </location>
</feature>
<proteinExistence type="inferred from homology"/>
<dbReference type="CDD" id="cd01446">
    <property type="entry name" value="DSP_MapKP"/>
    <property type="match status" value="1"/>
</dbReference>
<keyword evidence="10" id="KW-0539">Nucleus</keyword>
<dbReference type="GO" id="GO:0033550">
    <property type="term" value="F:MAP kinase tyrosine phosphatase activity"/>
    <property type="evidence" value="ECO:0007669"/>
    <property type="project" value="TreeGrafter"/>
</dbReference>
<evidence type="ECO:0000313" key="20">
    <source>
        <dbReference type="Proteomes" id="UP000551823"/>
    </source>
</evidence>
<accession>A0A7L4CGN5</accession>
<dbReference type="Pfam" id="PF00581">
    <property type="entry name" value="Rhodanese"/>
    <property type="match status" value="1"/>
</dbReference>
<reference evidence="19 20" key="1">
    <citation type="submission" date="2019-09" db="EMBL/GenBank/DDBJ databases">
        <title>Bird 10,000 Genomes (B10K) Project - Family phase.</title>
        <authorList>
            <person name="Zhang G."/>
        </authorList>
    </citation>
    <scope>NUCLEOTIDE SEQUENCE [LARGE SCALE GENOMIC DNA]</scope>
    <source>
        <strain evidence="19">B10K-DU-005-01</strain>
    </source>
</reference>
<dbReference type="GO" id="GO:0043409">
    <property type="term" value="P:negative regulation of MAPK cascade"/>
    <property type="evidence" value="ECO:0007669"/>
    <property type="project" value="TreeGrafter"/>
</dbReference>
<evidence type="ECO:0000256" key="9">
    <source>
        <dbReference type="ARBA" id="ARBA00022912"/>
    </source>
</evidence>
<evidence type="ECO:0000256" key="2">
    <source>
        <dbReference type="ARBA" id="ARBA00004496"/>
    </source>
</evidence>
<dbReference type="CDD" id="cd14645">
    <property type="entry name" value="DSP_DUSP8"/>
    <property type="match status" value="1"/>
</dbReference>
<dbReference type="GO" id="GO:0008330">
    <property type="term" value="F:protein tyrosine/threonine phosphatase activity"/>
    <property type="evidence" value="ECO:0007669"/>
    <property type="project" value="TreeGrafter"/>
</dbReference>
<evidence type="ECO:0000256" key="1">
    <source>
        <dbReference type="ARBA" id="ARBA00004123"/>
    </source>
</evidence>
<evidence type="ECO:0000256" key="8">
    <source>
        <dbReference type="ARBA" id="ARBA00022801"/>
    </source>
</evidence>
<feature type="domain" description="Tyrosine specific protein phosphatases" evidence="17">
    <location>
        <begin position="226"/>
        <end position="283"/>
    </location>
</feature>
<sequence length="646" mass="69110">MAGDRLPRKVMDPKKLASLLRNGAEGTLVIDSRSFVEYNSWHVLSSVNICCSKLVKRRLQQDKVSITELIQPASKMKVEAEEHQDVVVYDQSTRDVTGLAADSFLSILLGKLDSCFHSVSILTGGFATFSSCFPGLCEGKPAAILPMSISQPCLPVANVGPTRILPHLYLGSQKDVLNKDLMTQNGISYVLNASNSCPKPDFICDSHFMRIPVNDNYCEKLLPWLDKSIEFIDKAKVSSCQVIVHCLAGISRSATIAIAYIMKTMGMSSDDAYRFVKDRRPSISPNFNFLGQLLEYERSLKLLKALKSKGDRGEGDTQQDPSEAAEGSRHPPTPTSEKAEEVPRGSGSASPHGDPERHGGTPKVLSPTALQQGLNGLHLSSERIQDTNRLKRSFSLDIKSAYSPGLRQDPPGPPGPGDTPKLCKLDSPSGPGGLGPFSPVADSPDRPSGPDLLLEAKVRQRRKHRHPAGSPAHGLSLNIGGACAARKSPGAEDGLPPRLGQPATAPGATTTTTTATTTTTTASWSGVHLESPSTPSGEAGWYFGTDSGSNGGNGGSLFGSAGPYPAAFGCGGVAGGCEIRLRDKARAEARDGRHSWHEDAGAEKQFKRRSCQMEFEETMSEGRAREELGKIGKQSSFSGSMEIIEV</sequence>
<dbReference type="InterPro" id="IPR000387">
    <property type="entry name" value="Tyr_Pase_dom"/>
</dbReference>
<comment type="catalytic activity">
    <reaction evidence="11">
        <text>O-phospho-L-seryl-[protein] + H2O = L-seryl-[protein] + phosphate</text>
        <dbReference type="Rhea" id="RHEA:20629"/>
        <dbReference type="Rhea" id="RHEA-COMP:9863"/>
        <dbReference type="Rhea" id="RHEA-COMP:11604"/>
        <dbReference type="ChEBI" id="CHEBI:15377"/>
        <dbReference type="ChEBI" id="CHEBI:29999"/>
        <dbReference type="ChEBI" id="CHEBI:43474"/>
        <dbReference type="ChEBI" id="CHEBI:83421"/>
        <dbReference type="EC" id="3.1.3.16"/>
    </reaction>
</comment>
<comment type="similarity">
    <text evidence="3">Belongs to the protein-tyrosine phosphatase family. Non-receptor class dual specificity subfamily.</text>
</comment>
<dbReference type="InterPro" id="IPR048035">
    <property type="entry name" value="DUSP8_DSP"/>
</dbReference>
<dbReference type="InterPro" id="IPR036873">
    <property type="entry name" value="Rhodanese-like_dom_sf"/>
</dbReference>
<name>A0A7L4CGN5_9AVES</name>
<feature type="domain" description="Rhodanese" evidence="18">
    <location>
        <begin position="23"/>
        <end position="138"/>
    </location>
</feature>
<keyword evidence="20" id="KW-1185">Reference proteome</keyword>
<dbReference type="FunFam" id="3.40.250.10:FF:000020">
    <property type="entry name" value="Dual specificity protein phosphatase 8"/>
    <property type="match status" value="1"/>
</dbReference>
<dbReference type="PANTHER" id="PTHR10159:SF108">
    <property type="entry name" value="DUAL SPECIFICITY PROTEIN PHOSPHATASE 8"/>
    <property type="match status" value="1"/>
</dbReference>
<dbReference type="Gene3D" id="3.40.250.10">
    <property type="entry name" value="Rhodanese-like domain"/>
    <property type="match status" value="1"/>
</dbReference>
<feature type="region of interest" description="Disordered" evidence="15">
    <location>
        <begin position="307"/>
        <end position="367"/>
    </location>
</feature>
<protein>
    <recommendedName>
        <fullName evidence="14">Dual specificity protein phosphatase 8</fullName>
        <ecNumber evidence="6">3.1.3.16</ecNumber>
        <ecNumber evidence="5">3.1.3.48</ecNumber>
    </recommendedName>
</protein>
<dbReference type="PROSITE" id="PS50206">
    <property type="entry name" value="RHODANESE_3"/>
    <property type="match status" value="1"/>
</dbReference>
<dbReference type="PANTHER" id="PTHR10159">
    <property type="entry name" value="DUAL SPECIFICITY PROTEIN PHOSPHATASE"/>
    <property type="match status" value="1"/>
</dbReference>
<dbReference type="InterPro" id="IPR000340">
    <property type="entry name" value="Dual-sp_phosphatase_cat-dom"/>
</dbReference>
<dbReference type="PROSITE" id="PS00383">
    <property type="entry name" value="TYR_PHOSPHATASE_1"/>
    <property type="match status" value="1"/>
</dbReference>
<evidence type="ECO:0000259" key="17">
    <source>
        <dbReference type="PROSITE" id="PS50056"/>
    </source>
</evidence>
<dbReference type="SMART" id="SM00195">
    <property type="entry name" value="DSPc"/>
    <property type="match status" value="1"/>
</dbReference>
<keyword evidence="9" id="KW-0904">Protein phosphatase</keyword>
<comment type="caution">
    <text evidence="19">The sequence shown here is derived from an EMBL/GenBank/DDBJ whole genome shotgun (WGS) entry which is preliminary data.</text>
</comment>
<evidence type="ECO:0000256" key="10">
    <source>
        <dbReference type="ARBA" id="ARBA00023242"/>
    </source>
</evidence>
<evidence type="ECO:0000256" key="14">
    <source>
        <dbReference type="ARBA" id="ARBA00073917"/>
    </source>
</evidence>
<dbReference type="SMART" id="SM00450">
    <property type="entry name" value="RHOD"/>
    <property type="match status" value="1"/>
</dbReference>
<evidence type="ECO:0000256" key="3">
    <source>
        <dbReference type="ARBA" id="ARBA00008601"/>
    </source>
</evidence>
<evidence type="ECO:0000256" key="4">
    <source>
        <dbReference type="ARBA" id="ARBA00011245"/>
    </source>
</evidence>
<evidence type="ECO:0000256" key="11">
    <source>
        <dbReference type="ARBA" id="ARBA00047761"/>
    </source>
</evidence>
<evidence type="ECO:0000313" key="19">
    <source>
        <dbReference type="EMBL" id="NXW49215.1"/>
    </source>
</evidence>
<dbReference type="EC" id="3.1.3.48" evidence="5"/>
<dbReference type="SUPFAM" id="SSF52821">
    <property type="entry name" value="Rhodanese/Cell cycle control phosphatase"/>
    <property type="match status" value="1"/>
</dbReference>
<gene>
    <name evidence="19" type="primary">Dusp8</name>
    <name evidence="19" type="ORF">NYCLEU_R11871</name>
</gene>
<dbReference type="Gene3D" id="3.90.190.10">
    <property type="entry name" value="Protein tyrosine phosphatase superfamily"/>
    <property type="match status" value="1"/>
</dbReference>
<evidence type="ECO:0000256" key="15">
    <source>
        <dbReference type="SAM" id="MobiDB-lite"/>
    </source>
</evidence>
<dbReference type="GO" id="GO:0005634">
    <property type="term" value="C:nucleus"/>
    <property type="evidence" value="ECO:0007669"/>
    <property type="project" value="UniProtKB-SubCell"/>
</dbReference>
<keyword evidence="7" id="KW-0963">Cytoplasm</keyword>
<dbReference type="FunFam" id="3.90.190.10:FF:000044">
    <property type="entry name" value="Dual specificity protein phosphatase 8"/>
    <property type="match status" value="1"/>
</dbReference>
<dbReference type="EMBL" id="VZZU01002945">
    <property type="protein sequence ID" value="NXW49215.1"/>
    <property type="molecule type" value="Genomic_DNA"/>
</dbReference>
<dbReference type="PROSITE" id="PS50054">
    <property type="entry name" value="TYR_PHOSPHATASE_DUAL"/>
    <property type="match status" value="1"/>
</dbReference>
<evidence type="ECO:0000256" key="5">
    <source>
        <dbReference type="ARBA" id="ARBA00013064"/>
    </source>
</evidence>
<feature type="non-terminal residue" evidence="19">
    <location>
        <position position="646"/>
    </location>
</feature>
<dbReference type="SUPFAM" id="SSF52799">
    <property type="entry name" value="(Phosphotyrosine protein) phosphatases II"/>
    <property type="match status" value="1"/>
</dbReference>
<organism evidence="19 20">
    <name type="scientific">Nyctiprogne leucopyga</name>
    <dbReference type="NCBI Taxonomy" id="382315"/>
    <lineage>
        <taxon>Eukaryota</taxon>
        <taxon>Metazoa</taxon>
        <taxon>Chordata</taxon>
        <taxon>Craniata</taxon>
        <taxon>Vertebrata</taxon>
        <taxon>Euteleostomi</taxon>
        <taxon>Archelosauria</taxon>
        <taxon>Archosauria</taxon>
        <taxon>Dinosauria</taxon>
        <taxon>Saurischia</taxon>
        <taxon>Theropoda</taxon>
        <taxon>Coelurosauria</taxon>
        <taxon>Aves</taxon>
        <taxon>Neognathae</taxon>
        <taxon>Neoaves</taxon>
        <taxon>Strisores</taxon>
        <taxon>Caprimulgiformes</taxon>
        <taxon>Caprimulgidae</taxon>
        <taxon>Chordeilinae</taxon>
        <taxon>Nyctiprogne</taxon>
    </lineage>
</organism>
<dbReference type="Proteomes" id="UP000551823">
    <property type="component" value="Unassembled WGS sequence"/>
</dbReference>
<evidence type="ECO:0000259" key="16">
    <source>
        <dbReference type="PROSITE" id="PS50054"/>
    </source>
</evidence>
<dbReference type="PRINTS" id="PR01764">
    <property type="entry name" value="MAPKPHPHTASE"/>
</dbReference>
<evidence type="ECO:0000256" key="6">
    <source>
        <dbReference type="ARBA" id="ARBA00013081"/>
    </source>
</evidence>
<dbReference type="InterPro" id="IPR020422">
    <property type="entry name" value="TYR_PHOSPHATASE_DUAL_dom"/>
</dbReference>
<feature type="domain" description="Tyrosine-protein phosphatase" evidence="16">
    <location>
        <begin position="160"/>
        <end position="302"/>
    </location>
</feature>
<keyword evidence="8" id="KW-0378">Hydrolase</keyword>
<evidence type="ECO:0000259" key="18">
    <source>
        <dbReference type="PROSITE" id="PS50206"/>
    </source>
</evidence>
<dbReference type="InterPro" id="IPR029021">
    <property type="entry name" value="Prot-tyrosine_phosphatase-like"/>
</dbReference>
<evidence type="ECO:0000256" key="13">
    <source>
        <dbReference type="ARBA" id="ARBA00053881"/>
    </source>
</evidence>
<dbReference type="EC" id="3.1.3.16" evidence="6"/>
<dbReference type="InterPro" id="IPR001763">
    <property type="entry name" value="Rhodanese-like_dom"/>
</dbReference>
<dbReference type="PROSITE" id="PS50056">
    <property type="entry name" value="TYR_PHOSPHATASE_2"/>
    <property type="match status" value="1"/>
</dbReference>
<dbReference type="AlphaFoldDB" id="A0A7L4CGN5"/>
<comment type="function">
    <text evidence="13">Has phosphatase activity with synthetic phosphatase substrates and negatively regulates mitogen-activated protein kinase activity, presumably by catalysing their dephosphorylation. Expected to display protein phosphatase activity toward phosphotyrosine, phosphoserine and phosphothreonine residues.</text>
</comment>
<dbReference type="InterPro" id="IPR008343">
    <property type="entry name" value="MKP"/>
</dbReference>
<dbReference type="InterPro" id="IPR016130">
    <property type="entry name" value="Tyr_Pase_AS"/>
</dbReference>
<evidence type="ECO:0000256" key="12">
    <source>
        <dbReference type="ARBA" id="ARBA00048336"/>
    </source>
</evidence>
<dbReference type="GO" id="GO:0004722">
    <property type="term" value="F:protein serine/threonine phosphatase activity"/>
    <property type="evidence" value="ECO:0007669"/>
    <property type="project" value="UniProtKB-EC"/>
</dbReference>
<comment type="subunit">
    <text evidence="4">Monomer.</text>
</comment>
<feature type="compositionally biased region" description="Low complexity" evidence="15">
    <location>
        <begin position="503"/>
        <end position="522"/>
    </location>
</feature>